<accession>A0A9D1XLT8</accession>
<dbReference type="InterPro" id="IPR015421">
    <property type="entry name" value="PyrdxlP-dep_Trfase_major"/>
</dbReference>
<evidence type="ECO:0000256" key="3">
    <source>
        <dbReference type="ARBA" id="ARBA00022679"/>
    </source>
</evidence>
<dbReference type="PANTHER" id="PTHR30244:SF34">
    <property type="entry name" value="DTDP-4-AMINO-4,6-DIDEOXYGALACTOSE TRANSAMINASE"/>
    <property type="match status" value="1"/>
</dbReference>
<dbReference type="AlphaFoldDB" id="A0A9D1XLT8"/>
<dbReference type="GO" id="GO:0000271">
    <property type="term" value="P:polysaccharide biosynthetic process"/>
    <property type="evidence" value="ECO:0007669"/>
    <property type="project" value="TreeGrafter"/>
</dbReference>
<dbReference type="InterPro" id="IPR000653">
    <property type="entry name" value="DegT/StrS_aminotransferase"/>
</dbReference>
<gene>
    <name evidence="9" type="ORF">H9980_07060</name>
</gene>
<evidence type="ECO:0000313" key="9">
    <source>
        <dbReference type="EMBL" id="HIX81714.1"/>
    </source>
</evidence>
<dbReference type="PIRSF" id="PIRSF000390">
    <property type="entry name" value="PLP_StrS"/>
    <property type="match status" value="1"/>
</dbReference>
<dbReference type="Proteomes" id="UP000886724">
    <property type="component" value="Unassembled WGS sequence"/>
</dbReference>
<dbReference type="SUPFAM" id="SSF53383">
    <property type="entry name" value="PLP-dependent transferases"/>
    <property type="match status" value="1"/>
</dbReference>
<reference evidence="9" key="1">
    <citation type="journal article" date="2021" name="PeerJ">
        <title>Extensive microbial diversity within the chicken gut microbiome revealed by metagenomics and culture.</title>
        <authorList>
            <person name="Gilroy R."/>
            <person name="Ravi A."/>
            <person name="Getino M."/>
            <person name="Pursley I."/>
            <person name="Horton D.L."/>
            <person name="Alikhan N.F."/>
            <person name="Baker D."/>
            <person name="Gharbi K."/>
            <person name="Hall N."/>
            <person name="Watson M."/>
            <person name="Adriaenssens E.M."/>
            <person name="Foster-Nyarko E."/>
            <person name="Jarju S."/>
            <person name="Secka A."/>
            <person name="Antonio M."/>
            <person name="Oren A."/>
            <person name="Chaudhuri R.R."/>
            <person name="La Ragione R."/>
            <person name="Hildebrand F."/>
            <person name="Pallen M.J."/>
        </authorList>
    </citation>
    <scope>NUCLEOTIDE SEQUENCE</scope>
    <source>
        <strain evidence="9">ChiGjej1B1-14440</strain>
    </source>
</reference>
<comment type="caution">
    <text evidence="9">The sequence shown here is derived from an EMBL/GenBank/DDBJ whole genome shotgun (WGS) entry which is preliminary data.</text>
</comment>
<sequence>MSHIFLASPHMSDEGFEKEYIKEAFDTNWIAPLGKNVNEFENEMVKKTGAKAAVALSSGTAAIHMALKSIGIKQNDIVFCQSLTFSASANPIVYEKAIPVFIDSDESWNMSPDALEKAFEKYKDNLPKAVIVVHLYGLCARIEEIKNICEKYDVPLIEDAAESLGTTINGQYTGTFGDYGIISFNGNKIITSSGGGMILFNNDDAKEKAKKVLFWSTQAREQARHYEHKEIGYNYRMSNIVAGIGRGQLKVLDQRINKKRYIYEYYQNEFKNIKDIIMMPRDKYGSYSNCWLTTILVNESSNVKPLDIMVALEENDIESRPVWKPMHLQPVFNNCDYIDNGSISKCLFDTGVCLPSDTKLTDEDLKRICQIIKGLFE</sequence>
<protein>
    <submittedName>
        <fullName evidence="9">Aminotransferase class I/II-fold pyridoxal phosphate-dependent enzyme</fullName>
    </submittedName>
</protein>
<dbReference type="FunFam" id="3.40.640.10:FF:000090">
    <property type="entry name" value="Pyridoxal phosphate-dependent aminotransferase"/>
    <property type="match status" value="1"/>
</dbReference>
<evidence type="ECO:0000256" key="1">
    <source>
        <dbReference type="ARBA" id="ARBA00001933"/>
    </source>
</evidence>
<evidence type="ECO:0000256" key="4">
    <source>
        <dbReference type="ARBA" id="ARBA00022898"/>
    </source>
</evidence>
<dbReference type="GO" id="GO:0030170">
    <property type="term" value="F:pyridoxal phosphate binding"/>
    <property type="evidence" value="ECO:0007669"/>
    <property type="project" value="TreeGrafter"/>
</dbReference>
<keyword evidence="2 9" id="KW-0032">Aminotransferase</keyword>
<dbReference type="GO" id="GO:0008483">
    <property type="term" value="F:transaminase activity"/>
    <property type="evidence" value="ECO:0007669"/>
    <property type="project" value="UniProtKB-KW"/>
</dbReference>
<dbReference type="CDD" id="cd00616">
    <property type="entry name" value="AHBA_syn"/>
    <property type="match status" value="1"/>
</dbReference>
<dbReference type="InterPro" id="IPR015422">
    <property type="entry name" value="PyrdxlP-dep_Trfase_small"/>
</dbReference>
<keyword evidence="3" id="KW-0808">Transferase</keyword>
<dbReference type="EMBL" id="DXET01000154">
    <property type="protein sequence ID" value="HIX81714.1"/>
    <property type="molecule type" value="Genomic_DNA"/>
</dbReference>
<dbReference type="PANTHER" id="PTHR30244">
    <property type="entry name" value="TRANSAMINASE"/>
    <property type="match status" value="1"/>
</dbReference>
<dbReference type="InterPro" id="IPR015424">
    <property type="entry name" value="PyrdxlP-dep_Trfase"/>
</dbReference>
<evidence type="ECO:0000256" key="6">
    <source>
        <dbReference type="PIRSR" id="PIRSR000390-1"/>
    </source>
</evidence>
<dbReference type="Gene3D" id="3.40.640.10">
    <property type="entry name" value="Type I PLP-dependent aspartate aminotransferase-like (Major domain)"/>
    <property type="match status" value="1"/>
</dbReference>
<evidence type="ECO:0000256" key="5">
    <source>
        <dbReference type="ARBA" id="ARBA00037999"/>
    </source>
</evidence>
<organism evidence="9 10">
    <name type="scientific">Candidatus Erysipelatoclostridium merdavium</name>
    <dbReference type="NCBI Taxonomy" id="2838566"/>
    <lineage>
        <taxon>Bacteria</taxon>
        <taxon>Bacillati</taxon>
        <taxon>Bacillota</taxon>
        <taxon>Erysipelotrichia</taxon>
        <taxon>Erysipelotrichales</taxon>
        <taxon>Erysipelotrichales incertae sedis</taxon>
    </lineage>
</organism>
<reference evidence="9" key="2">
    <citation type="submission" date="2021-04" db="EMBL/GenBank/DDBJ databases">
        <authorList>
            <person name="Gilroy R."/>
        </authorList>
    </citation>
    <scope>NUCLEOTIDE SEQUENCE</scope>
    <source>
        <strain evidence="9">ChiGjej1B1-14440</strain>
    </source>
</reference>
<comment type="similarity">
    <text evidence="5 8">Belongs to the DegT/DnrJ/EryC1 family.</text>
</comment>
<proteinExistence type="inferred from homology"/>
<feature type="modified residue" description="N6-(pyridoxal phosphate)lysine" evidence="7">
    <location>
        <position position="188"/>
    </location>
</feature>
<dbReference type="Gene3D" id="3.90.1150.10">
    <property type="entry name" value="Aspartate Aminotransferase, domain 1"/>
    <property type="match status" value="1"/>
</dbReference>
<evidence type="ECO:0000313" key="10">
    <source>
        <dbReference type="Proteomes" id="UP000886724"/>
    </source>
</evidence>
<dbReference type="Pfam" id="PF01041">
    <property type="entry name" value="DegT_DnrJ_EryC1"/>
    <property type="match status" value="1"/>
</dbReference>
<feature type="active site" description="Proton acceptor" evidence="6">
    <location>
        <position position="188"/>
    </location>
</feature>
<evidence type="ECO:0000256" key="2">
    <source>
        <dbReference type="ARBA" id="ARBA00022576"/>
    </source>
</evidence>
<name>A0A9D1XLT8_9FIRM</name>
<evidence type="ECO:0000256" key="7">
    <source>
        <dbReference type="PIRSR" id="PIRSR000390-2"/>
    </source>
</evidence>
<keyword evidence="4 7" id="KW-0663">Pyridoxal phosphate</keyword>
<comment type="cofactor">
    <cofactor evidence="1">
        <name>pyridoxal 5'-phosphate</name>
        <dbReference type="ChEBI" id="CHEBI:597326"/>
    </cofactor>
</comment>
<evidence type="ECO:0000256" key="8">
    <source>
        <dbReference type="RuleBase" id="RU004508"/>
    </source>
</evidence>